<organism evidence="7 8">
    <name type="scientific">Paracoccus limosus</name>
    <dbReference type="NCBI Taxonomy" id="913252"/>
    <lineage>
        <taxon>Bacteria</taxon>
        <taxon>Pseudomonadati</taxon>
        <taxon>Pseudomonadota</taxon>
        <taxon>Alphaproteobacteria</taxon>
        <taxon>Rhodobacterales</taxon>
        <taxon>Paracoccaceae</taxon>
        <taxon>Paracoccus</taxon>
    </lineage>
</organism>
<dbReference type="InterPro" id="IPR005801">
    <property type="entry name" value="ADC_synthase"/>
</dbReference>
<sequence>MNIRMSDAPDRLAPQTGNNVLFAFSGQQGRVVGRGVRPASALPAGTAATLAVRLERAFAGTGPQGLVGGALAFDRSQPDCLWHCPATPTPVGAATLAPQPAHAPQGLSVSAQPEPATYARAVARALQIMRDEAGQPGALEKIVLARSLLVRAEAPIRVEDLLARLGDDPAVTAFRVALPARGTQQRWLCGATPELLLAKTGARITSHPLAGSARRRADALADQQSAAALMASDKDHREHALVVESILDVLSPWCRQLGAPEGTRLTSTRSMWHLGTRIEGELKDPETSSAVLAAHLHPTPAVCGVPMARANALIAELEPFARDFYAGAVGWCDARGDGAWHVAIRCAEICGAEARLYAGAGIVPGSDPMAEAAETGAKFGAFLTALGLPADAGLAGVTRDEVR</sequence>
<keyword evidence="4 7" id="KW-0413">Isomerase</keyword>
<dbReference type="GO" id="GO:0009697">
    <property type="term" value="P:salicylic acid biosynthetic process"/>
    <property type="evidence" value="ECO:0007669"/>
    <property type="project" value="TreeGrafter"/>
</dbReference>
<evidence type="ECO:0000256" key="4">
    <source>
        <dbReference type="ARBA" id="ARBA00023235"/>
    </source>
</evidence>
<gene>
    <name evidence="7" type="ORF">GL279_00805</name>
</gene>
<dbReference type="Proteomes" id="UP000442533">
    <property type="component" value="Unassembled WGS sequence"/>
</dbReference>
<dbReference type="Gene3D" id="3.60.120.10">
    <property type="entry name" value="Anthranilate synthase"/>
    <property type="match status" value="1"/>
</dbReference>
<name>A0A844GZB4_9RHOB</name>
<keyword evidence="8" id="KW-1185">Reference proteome</keyword>
<dbReference type="EMBL" id="WMIF01000001">
    <property type="protein sequence ID" value="MTH33135.1"/>
    <property type="molecule type" value="Genomic_DNA"/>
</dbReference>
<dbReference type="PANTHER" id="PTHR42839:SF2">
    <property type="entry name" value="ISOCHORISMATE SYNTHASE ENTC"/>
    <property type="match status" value="1"/>
</dbReference>
<evidence type="ECO:0000256" key="5">
    <source>
        <dbReference type="ARBA" id="ARBA00041564"/>
    </source>
</evidence>
<comment type="caution">
    <text evidence="7">The sequence shown here is derived from an EMBL/GenBank/DDBJ whole genome shotgun (WGS) entry which is preliminary data.</text>
</comment>
<accession>A0A844GZB4</accession>
<comment type="catalytic activity">
    <reaction evidence="1">
        <text>chorismate = isochorismate</text>
        <dbReference type="Rhea" id="RHEA:18985"/>
        <dbReference type="ChEBI" id="CHEBI:29748"/>
        <dbReference type="ChEBI" id="CHEBI:29780"/>
        <dbReference type="EC" id="5.4.4.2"/>
    </reaction>
</comment>
<evidence type="ECO:0000313" key="8">
    <source>
        <dbReference type="Proteomes" id="UP000442533"/>
    </source>
</evidence>
<evidence type="ECO:0000256" key="3">
    <source>
        <dbReference type="ARBA" id="ARBA00012824"/>
    </source>
</evidence>
<dbReference type="EC" id="5.4.4.2" evidence="3"/>
<dbReference type="AlphaFoldDB" id="A0A844GZB4"/>
<dbReference type="Pfam" id="PF00425">
    <property type="entry name" value="Chorismate_bind"/>
    <property type="match status" value="1"/>
</dbReference>
<dbReference type="InterPro" id="IPR015890">
    <property type="entry name" value="Chorismate_C"/>
</dbReference>
<proteinExistence type="inferred from homology"/>
<dbReference type="OrthoDB" id="9806579at2"/>
<feature type="domain" description="Chorismate-utilising enzyme C-terminal" evidence="6">
    <location>
        <begin position="116"/>
        <end position="378"/>
    </location>
</feature>
<evidence type="ECO:0000256" key="1">
    <source>
        <dbReference type="ARBA" id="ARBA00000799"/>
    </source>
</evidence>
<evidence type="ECO:0000256" key="2">
    <source>
        <dbReference type="ARBA" id="ARBA00005297"/>
    </source>
</evidence>
<dbReference type="NCBIfam" id="TIGR00543">
    <property type="entry name" value="isochor_syn"/>
    <property type="match status" value="1"/>
</dbReference>
<dbReference type="PANTHER" id="PTHR42839">
    <property type="entry name" value="ISOCHORISMATE SYNTHASE ENTC"/>
    <property type="match status" value="1"/>
</dbReference>
<evidence type="ECO:0000313" key="7">
    <source>
        <dbReference type="EMBL" id="MTH33135.1"/>
    </source>
</evidence>
<evidence type="ECO:0000259" key="6">
    <source>
        <dbReference type="Pfam" id="PF00425"/>
    </source>
</evidence>
<comment type="similarity">
    <text evidence="2">Belongs to the isochorismate synthase family.</text>
</comment>
<reference evidence="7 8" key="1">
    <citation type="submission" date="2019-11" db="EMBL/GenBank/DDBJ databases">
        <authorList>
            <person name="Dong K."/>
        </authorList>
    </citation>
    <scope>NUCLEOTIDE SEQUENCE [LARGE SCALE GENOMIC DNA]</scope>
    <source>
        <strain evidence="7 8">JCM 17370</strain>
    </source>
</reference>
<protein>
    <recommendedName>
        <fullName evidence="3">isochorismate synthase</fullName>
        <ecNumber evidence="3">5.4.4.2</ecNumber>
    </recommendedName>
    <alternativeName>
        <fullName evidence="5">Isochorismate mutase</fullName>
    </alternativeName>
</protein>
<dbReference type="SUPFAM" id="SSF56322">
    <property type="entry name" value="ADC synthase"/>
    <property type="match status" value="1"/>
</dbReference>
<dbReference type="GO" id="GO:0008909">
    <property type="term" value="F:isochorismate synthase activity"/>
    <property type="evidence" value="ECO:0007669"/>
    <property type="project" value="UniProtKB-EC"/>
</dbReference>
<dbReference type="InterPro" id="IPR004561">
    <property type="entry name" value="IsoChor_synthase"/>
</dbReference>